<dbReference type="InterPro" id="IPR050987">
    <property type="entry name" value="AtrR-like"/>
</dbReference>
<dbReference type="AlphaFoldDB" id="A0A4S8MU23"/>
<evidence type="ECO:0000256" key="3">
    <source>
        <dbReference type="SAM" id="MobiDB-lite"/>
    </source>
</evidence>
<dbReference type="PANTHER" id="PTHR46910:SF38">
    <property type="entry name" value="ZN(2)-C6 FUNGAL-TYPE DOMAIN-CONTAINING PROTEIN"/>
    <property type="match status" value="1"/>
</dbReference>
<dbReference type="OrthoDB" id="4456959at2759"/>
<dbReference type="Gene3D" id="4.10.240.10">
    <property type="entry name" value="Zn(2)-C6 fungal-type DNA-binding domain"/>
    <property type="match status" value="1"/>
</dbReference>
<accession>A0A4S8MU23</accession>
<dbReference type="SMART" id="SM00906">
    <property type="entry name" value="Fungal_trans"/>
    <property type="match status" value="1"/>
</dbReference>
<keyword evidence="1" id="KW-0539">Nucleus</keyword>
<feature type="domain" description="Xylanolytic transcriptional activator regulatory" evidence="4">
    <location>
        <begin position="313"/>
        <end position="388"/>
    </location>
</feature>
<evidence type="ECO:0000256" key="1">
    <source>
        <dbReference type="ARBA" id="ARBA00023242"/>
    </source>
</evidence>
<proteinExistence type="predicted"/>
<organism evidence="5 6">
    <name type="scientific">Dendrothele bispora (strain CBS 962.96)</name>
    <dbReference type="NCBI Taxonomy" id="1314807"/>
    <lineage>
        <taxon>Eukaryota</taxon>
        <taxon>Fungi</taxon>
        <taxon>Dikarya</taxon>
        <taxon>Basidiomycota</taxon>
        <taxon>Agaricomycotina</taxon>
        <taxon>Agaricomycetes</taxon>
        <taxon>Agaricomycetidae</taxon>
        <taxon>Agaricales</taxon>
        <taxon>Agaricales incertae sedis</taxon>
        <taxon>Dendrothele</taxon>
    </lineage>
</organism>
<dbReference type="GO" id="GO:0008270">
    <property type="term" value="F:zinc ion binding"/>
    <property type="evidence" value="ECO:0007669"/>
    <property type="project" value="InterPro"/>
</dbReference>
<evidence type="ECO:0000256" key="2">
    <source>
        <dbReference type="SAM" id="Coils"/>
    </source>
</evidence>
<feature type="coiled-coil region" evidence="2">
    <location>
        <begin position="61"/>
        <end position="88"/>
    </location>
</feature>
<dbReference type="InterPro" id="IPR007219">
    <property type="entry name" value="XnlR_reg_dom"/>
</dbReference>
<dbReference type="GO" id="GO:0000981">
    <property type="term" value="F:DNA-binding transcription factor activity, RNA polymerase II-specific"/>
    <property type="evidence" value="ECO:0007669"/>
    <property type="project" value="InterPro"/>
</dbReference>
<name>A0A4S8MU23_DENBC</name>
<dbReference type="GO" id="GO:0003677">
    <property type="term" value="F:DNA binding"/>
    <property type="evidence" value="ECO:0007669"/>
    <property type="project" value="InterPro"/>
</dbReference>
<gene>
    <name evidence="5" type="ORF">K435DRAFT_646534</name>
</gene>
<dbReference type="Pfam" id="PF04082">
    <property type="entry name" value="Fungal_trans"/>
    <property type="match status" value="1"/>
</dbReference>
<evidence type="ECO:0000313" key="6">
    <source>
        <dbReference type="Proteomes" id="UP000297245"/>
    </source>
</evidence>
<dbReference type="CDD" id="cd12148">
    <property type="entry name" value="fungal_TF_MHR"/>
    <property type="match status" value="1"/>
</dbReference>
<dbReference type="PANTHER" id="PTHR46910">
    <property type="entry name" value="TRANSCRIPTION FACTOR PDR1"/>
    <property type="match status" value="1"/>
</dbReference>
<evidence type="ECO:0000313" key="5">
    <source>
        <dbReference type="EMBL" id="THV05894.1"/>
    </source>
</evidence>
<dbReference type="GO" id="GO:0006351">
    <property type="term" value="P:DNA-templated transcription"/>
    <property type="evidence" value="ECO:0007669"/>
    <property type="project" value="InterPro"/>
</dbReference>
<keyword evidence="2" id="KW-0175">Coiled coil</keyword>
<dbReference type="SUPFAM" id="SSF57701">
    <property type="entry name" value="Zn2/Cys6 DNA-binding domain"/>
    <property type="match status" value="1"/>
</dbReference>
<protein>
    <recommendedName>
        <fullName evidence="4">Xylanolytic transcriptional activator regulatory domain-containing protein</fullName>
    </recommendedName>
</protein>
<keyword evidence="6" id="KW-1185">Reference proteome</keyword>
<dbReference type="Proteomes" id="UP000297245">
    <property type="component" value="Unassembled WGS sequence"/>
</dbReference>
<dbReference type="EMBL" id="ML179046">
    <property type="protein sequence ID" value="THV05894.1"/>
    <property type="molecule type" value="Genomic_DNA"/>
</dbReference>
<sequence length="606" mass="69241">MTDNPPGPRRVKKLHNSCEECRRRKSDSEMMPDNVCSSCLSLGIACDRRTSSKPFDVPGDKEATRKILTKLANRIQELEKELECALATHAYFPNDLPSYANTPPELADPSSSPDSIVQPEDSSNVDELSKQLSHFSVGFPTSTHFGESSNLMLMVAALKQRVQLQGSSFPDWRMMFSHVRRPGFWSTQKYLLLESPQSLEFPPHELMCQYIDTYFVEHEIYGPLLHRPTFDKQISEGLHLHDSAFGAVVLAVCAIGAQKLSPDPIRDKPGQQWFNQIRLESFVFSSRLELCHLQLYCLAIYYFHSLAAGIDLGWLLCGIAIRRSQEKGAHRRYALDSEGPSIQGELWKRAFWQLVVIDSRMCTLYGRPRGISILDFDLDPLVECDDEYWKAQGSTEAFTQPPGKPSIVSYWNCYLRLIEIHGFAQLTIYAVRKTELGSKMGIGNIEWYEKAVMELDSALNQWVDSVPEHLKWENQKDTSVFFSQSAIIYSWYYWVQIQVHRMFIPRPGQSSPVLSFPSLAICTNAARSIIRVCETHITKKSLLYPHFLVSLFNSATVLALNLTRSVHQKVNFDPARELSDIYKCIELLRSYETRYEYKSSKTSLLV</sequence>
<evidence type="ECO:0000259" key="4">
    <source>
        <dbReference type="SMART" id="SM00906"/>
    </source>
</evidence>
<feature type="compositionally biased region" description="Polar residues" evidence="3">
    <location>
        <begin position="109"/>
        <end position="123"/>
    </location>
</feature>
<dbReference type="InterPro" id="IPR036864">
    <property type="entry name" value="Zn2-C6_fun-type_DNA-bd_sf"/>
</dbReference>
<reference evidence="5 6" key="1">
    <citation type="journal article" date="2019" name="Nat. Ecol. Evol.">
        <title>Megaphylogeny resolves global patterns of mushroom evolution.</title>
        <authorList>
            <person name="Varga T."/>
            <person name="Krizsan K."/>
            <person name="Foldi C."/>
            <person name="Dima B."/>
            <person name="Sanchez-Garcia M."/>
            <person name="Sanchez-Ramirez S."/>
            <person name="Szollosi G.J."/>
            <person name="Szarkandi J.G."/>
            <person name="Papp V."/>
            <person name="Albert L."/>
            <person name="Andreopoulos W."/>
            <person name="Angelini C."/>
            <person name="Antonin V."/>
            <person name="Barry K.W."/>
            <person name="Bougher N.L."/>
            <person name="Buchanan P."/>
            <person name="Buyck B."/>
            <person name="Bense V."/>
            <person name="Catcheside P."/>
            <person name="Chovatia M."/>
            <person name="Cooper J."/>
            <person name="Damon W."/>
            <person name="Desjardin D."/>
            <person name="Finy P."/>
            <person name="Geml J."/>
            <person name="Haridas S."/>
            <person name="Hughes K."/>
            <person name="Justo A."/>
            <person name="Karasinski D."/>
            <person name="Kautmanova I."/>
            <person name="Kiss B."/>
            <person name="Kocsube S."/>
            <person name="Kotiranta H."/>
            <person name="LaButti K.M."/>
            <person name="Lechner B.E."/>
            <person name="Liimatainen K."/>
            <person name="Lipzen A."/>
            <person name="Lukacs Z."/>
            <person name="Mihaltcheva S."/>
            <person name="Morgado L.N."/>
            <person name="Niskanen T."/>
            <person name="Noordeloos M.E."/>
            <person name="Ohm R.A."/>
            <person name="Ortiz-Santana B."/>
            <person name="Ovrebo C."/>
            <person name="Racz N."/>
            <person name="Riley R."/>
            <person name="Savchenko A."/>
            <person name="Shiryaev A."/>
            <person name="Soop K."/>
            <person name="Spirin V."/>
            <person name="Szebenyi C."/>
            <person name="Tomsovsky M."/>
            <person name="Tulloss R.E."/>
            <person name="Uehling J."/>
            <person name="Grigoriev I.V."/>
            <person name="Vagvolgyi C."/>
            <person name="Papp T."/>
            <person name="Martin F.M."/>
            <person name="Miettinen O."/>
            <person name="Hibbett D.S."/>
            <person name="Nagy L.G."/>
        </authorList>
    </citation>
    <scope>NUCLEOTIDE SEQUENCE [LARGE SCALE GENOMIC DNA]</scope>
    <source>
        <strain evidence="5 6">CBS 962.96</strain>
    </source>
</reference>
<feature type="region of interest" description="Disordered" evidence="3">
    <location>
        <begin position="97"/>
        <end position="123"/>
    </location>
</feature>